<evidence type="ECO:0008006" key="3">
    <source>
        <dbReference type="Google" id="ProtNLM"/>
    </source>
</evidence>
<dbReference type="KEGG" id="daf:Desaf_2744"/>
<dbReference type="PROSITE" id="PS51257">
    <property type="entry name" value="PROKAR_LIPOPROTEIN"/>
    <property type="match status" value="1"/>
</dbReference>
<dbReference type="AlphaFoldDB" id="F3Z0Y1"/>
<dbReference type="RefSeq" id="WP_014260738.1">
    <property type="nucleotide sequence ID" value="NC_016629.1"/>
</dbReference>
<dbReference type="eggNOG" id="ENOG50303IT">
    <property type="taxonomic scope" value="Bacteria"/>
</dbReference>
<accession>F3Z0Y1</accession>
<dbReference type="Proteomes" id="UP000007844">
    <property type="component" value="Chromosome"/>
</dbReference>
<dbReference type="EMBL" id="CP003221">
    <property type="protein sequence ID" value="EGJ51059.1"/>
    <property type="molecule type" value="Genomic_DNA"/>
</dbReference>
<dbReference type="STRING" id="690850.Desaf_2744"/>
<evidence type="ECO:0000313" key="2">
    <source>
        <dbReference type="Proteomes" id="UP000007844"/>
    </source>
</evidence>
<keyword evidence="2" id="KW-1185">Reference proteome</keyword>
<gene>
    <name evidence="1" type="ORF">Desaf_2744</name>
</gene>
<name>F3Z0Y1_DESAF</name>
<dbReference type="InterPro" id="IPR025500">
    <property type="entry name" value="DUF4390"/>
</dbReference>
<sequence>MFPPRGHARAVFWQTLVLGLAFALTLACPDRSLAQELVLSNLVVDNQAGEILVRFGVEVEGSDRVAGILKEGESLGLSCSVSLLRQRSLWIDQTVYSADLDLFLRYDPLSKQFTAELPGSESPMAHADLAVLLSKAWSEITLDLGPWKDLSRGKDYRLMLEISLNRLDVPIWLKKPLFFWDWEAAPTTHYQLEFTY</sequence>
<proteinExistence type="predicted"/>
<dbReference type="HOGENOM" id="CLU_116639_0_0_7"/>
<evidence type="ECO:0000313" key="1">
    <source>
        <dbReference type="EMBL" id="EGJ51059.1"/>
    </source>
</evidence>
<dbReference type="Pfam" id="PF14334">
    <property type="entry name" value="DUF4390"/>
    <property type="match status" value="1"/>
</dbReference>
<reference evidence="1 2" key="1">
    <citation type="journal article" date="2011" name="J. Bacteriol.">
        <title>Genome sequence of the mercury-methylating and pleomorphic Desulfovibrio africanus Strain Walvis Bay.</title>
        <authorList>
            <person name="Brown S.D."/>
            <person name="Wall J.D."/>
            <person name="Kucken A.M."/>
            <person name="Gilmour C.C."/>
            <person name="Podar M."/>
            <person name="Brandt C.C."/>
            <person name="Teshima H."/>
            <person name="Detter J.C."/>
            <person name="Han C.S."/>
            <person name="Land M.L."/>
            <person name="Lucas S."/>
            <person name="Han J."/>
            <person name="Pennacchio L."/>
            <person name="Nolan M."/>
            <person name="Pitluck S."/>
            <person name="Woyke T."/>
            <person name="Goodwin L."/>
            <person name="Palumbo A.V."/>
            <person name="Elias D.A."/>
        </authorList>
    </citation>
    <scope>NUCLEOTIDE SEQUENCE [LARGE SCALE GENOMIC DNA]</scope>
    <source>
        <strain evidence="1 2">Walvis Bay</strain>
    </source>
</reference>
<protein>
    <recommendedName>
        <fullName evidence="3">DUF4390 domain-containing protein</fullName>
    </recommendedName>
</protein>
<organism evidence="1 2">
    <name type="scientific">Desulfocurvibacter africanus subsp. africanus str. Walvis Bay</name>
    <dbReference type="NCBI Taxonomy" id="690850"/>
    <lineage>
        <taxon>Bacteria</taxon>
        <taxon>Pseudomonadati</taxon>
        <taxon>Thermodesulfobacteriota</taxon>
        <taxon>Desulfovibrionia</taxon>
        <taxon>Desulfovibrionales</taxon>
        <taxon>Desulfovibrionaceae</taxon>
        <taxon>Desulfocurvibacter</taxon>
    </lineage>
</organism>